<evidence type="ECO:0000313" key="2">
    <source>
        <dbReference type="EMBL" id="EKE73924.1"/>
    </source>
</evidence>
<dbReference type="AlphaFoldDB" id="K2JU45"/>
<keyword evidence="3" id="KW-1185">Reference proteome</keyword>
<accession>K2JU45</accession>
<dbReference type="EMBL" id="AMRL01000015">
    <property type="protein sequence ID" value="EKE73924.1"/>
    <property type="molecule type" value="Genomic_DNA"/>
</dbReference>
<protein>
    <recommendedName>
        <fullName evidence="4">Motility protein</fullName>
    </recommendedName>
</protein>
<name>K2JU45_9PROT</name>
<reference evidence="2 3" key="1">
    <citation type="journal article" date="2012" name="J. Bacteriol.">
        <title>Genome Sequence of Oceanibaculum indicum Type Strain P24.</title>
        <authorList>
            <person name="Lai Q."/>
            <person name="Shao Z."/>
        </authorList>
    </citation>
    <scope>NUCLEOTIDE SEQUENCE [LARGE SCALE GENOMIC DNA]</scope>
    <source>
        <strain evidence="2 3">P24</strain>
    </source>
</reference>
<feature type="region of interest" description="Disordered" evidence="1">
    <location>
        <begin position="41"/>
        <end position="68"/>
    </location>
</feature>
<evidence type="ECO:0008006" key="4">
    <source>
        <dbReference type="Google" id="ProtNLM"/>
    </source>
</evidence>
<evidence type="ECO:0000256" key="1">
    <source>
        <dbReference type="SAM" id="MobiDB-lite"/>
    </source>
</evidence>
<proteinExistence type="predicted"/>
<feature type="compositionally biased region" description="Low complexity" evidence="1">
    <location>
        <begin position="41"/>
        <end position="61"/>
    </location>
</feature>
<organism evidence="2 3">
    <name type="scientific">Oceanibaculum indicum P24</name>
    <dbReference type="NCBI Taxonomy" id="1207063"/>
    <lineage>
        <taxon>Bacteria</taxon>
        <taxon>Pseudomonadati</taxon>
        <taxon>Pseudomonadota</taxon>
        <taxon>Alphaproteobacteria</taxon>
        <taxon>Rhodospirillales</taxon>
        <taxon>Oceanibaculaceae</taxon>
        <taxon>Oceanibaculum</taxon>
    </lineage>
</organism>
<dbReference type="Proteomes" id="UP000006746">
    <property type="component" value="Unassembled WGS sequence"/>
</dbReference>
<gene>
    <name evidence="2" type="ORF">P24_12397</name>
</gene>
<comment type="caution">
    <text evidence="2">The sequence shown here is derived from an EMBL/GenBank/DDBJ whole genome shotgun (WGS) entry which is preliminary data.</text>
</comment>
<sequence length="68" mass="7069">MEKAMSQIGFVYQSMATVAQASVTGMYANLDNINQLRQQLATSAPAPAAEEPAPAAQAATSGRLDITV</sequence>
<evidence type="ECO:0000313" key="3">
    <source>
        <dbReference type="Proteomes" id="UP000006746"/>
    </source>
</evidence>